<protein>
    <submittedName>
        <fullName evidence="2">Uncharacterized protein</fullName>
    </submittedName>
</protein>
<dbReference type="Proteomes" id="UP000299102">
    <property type="component" value="Unassembled WGS sequence"/>
</dbReference>
<keyword evidence="3" id="KW-1185">Reference proteome</keyword>
<organism evidence="2 3">
    <name type="scientific">Eumeta variegata</name>
    <name type="common">Bagworm moth</name>
    <name type="synonym">Eumeta japonica</name>
    <dbReference type="NCBI Taxonomy" id="151549"/>
    <lineage>
        <taxon>Eukaryota</taxon>
        <taxon>Metazoa</taxon>
        <taxon>Ecdysozoa</taxon>
        <taxon>Arthropoda</taxon>
        <taxon>Hexapoda</taxon>
        <taxon>Insecta</taxon>
        <taxon>Pterygota</taxon>
        <taxon>Neoptera</taxon>
        <taxon>Endopterygota</taxon>
        <taxon>Lepidoptera</taxon>
        <taxon>Glossata</taxon>
        <taxon>Ditrysia</taxon>
        <taxon>Tineoidea</taxon>
        <taxon>Psychidae</taxon>
        <taxon>Oiketicinae</taxon>
        <taxon>Eumeta</taxon>
    </lineage>
</organism>
<name>A0A4C1V6C1_EUMVA</name>
<comment type="caution">
    <text evidence="2">The sequence shown here is derived from an EMBL/GenBank/DDBJ whole genome shotgun (WGS) entry which is preliminary data.</text>
</comment>
<feature type="compositionally biased region" description="Basic residues" evidence="1">
    <location>
        <begin position="59"/>
        <end position="71"/>
    </location>
</feature>
<evidence type="ECO:0000313" key="2">
    <source>
        <dbReference type="EMBL" id="GBP33564.1"/>
    </source>
</evidence>
<dbReference type="AlphaFoldDB" id="A0A4C1V6C1"/>
<proteinExistence type="predicted"/>
<evidence type="ECO:0000256" key="1">
    <source>
        <dbReference type="SAM" id="MobiDB-lite"/>
    </source>
</evidence>
<feature type="compositionally biased region" description="Low complexity" evidence="1">
    <location>
        <begin position="72"/>
        <end position="81"/>
    </location>
</feature>
<gene>
    <name evidence="2" type="ORF">EVAR_28719_1</name>
</gene>
<evidence type="ECO:0000313" key="3">
    <source>
        <dbReference type="Proteomes" id="UP000299102"/>
    </source>
</evidence>
<accession>A0A4C1V6C1</accession>
<sequence>MAPVDSTPVAFIEELIQQTSYTPTALSISDTTSSYSAAFPTFPKLNTITILKSAYRIAPSHRAKRRSRRPRTTGGPAPRSAAAAGPLLTLMLLLSCPSMYVPDAREIKASRVVSSALRAPTSVWLVKREIDGDTFLNILTSRRSPRFGRGAGGARDGRPRSAITLSEMTNVPMKTPWTCHSGDKKKDFCFREAPGRGNNALSASPVAARARTHAPSHAGGAPIK</sequence>
<reference evidence="2 3" key="1">
    <citation type="journal article" date="2019" name="Commun. Biol.">
        <title>The bagworm genome reveals a unique fibroin gene that provides high tensile strength.</title>
        <authorList>
            <person name="Kono N."/>
            <person name="Nakamura H."/>
            <person name="Ohtoshi R."/>
            <person name="Tomita M."/>
            <person name="Numata K."/>
            <person name="Arakawa K."/>
        </authorList>
    </citation>
    <scope>NUCLEOTIDE SEQUENCE [LARGE SCALE GENOMIC DNA]</scope>
</reference>
<dbReference type="EMBL" id="BGZK01000275">
    <property type="protein sequence ID" value="GBP33564.1"/>
    <property type="molecule type" value="Genomic_DNA"/>
</dbReference>
<feature type="region of interest" description="Disordered" evidence="1">
    <location>
        <begin position="59"/>
        <end position="81"/>
    </location>
</feature>
<feature type="region of interest" description="Disordered" evidence="1">
    <location>
        <begin position="199"/>
        <end position="224"/>
    </location>
</feature>